<dbReference type="InterPro" id="IPR029062">
    <property type="entry name" value="Class_I_gatase-like"/>
</dbReference>
<dbReference type="Pfam" id="PF17124">
    <property type="entry name" value="ThiJ_like"/>
    <property type="match status" value="1"/>
</dbReference>
<dbReference type="GO" id="GO:0016740">
    <property type="term" value="F:transferase activity"/>
    <property type="evidence" value="ECO:0007669"/>
    <property type="project" value="UniProtKB-KW"/>
</dbReference>
<reference evidence="2" key="1">
    <citation type="journal article" date="2012" name="Science">
        <title>The Paleozoic origin of enzymatic lignin decomposition reconstructed from 31 fungal genomes.</title>
        <authorList>
            <person name="Floudas D."/>
            <person name="Binder M."/>
            <person name="Riley R."/>
            <person name="Barry K."/>
            <person name="Blanchette R.A."/>
            <person name="Henrissat B."/>
            <person name="Martinez A.T."/>
            <person name="Otillar R."/>
            <person name="Spatafora J.W."/>
            <person name="Yadav J.S."/>
            <person name="Aerts A."/>
            <person name="Benoit I."/>
            <person name="Boyd A."/>
            <person name="Carlson A."/>
            <person name="Copeland A."/>
            <person name="Coutinho P.M."/>
            <person name="de Vries R.P."/>
            <person name="Ferreira P."/>
            <person name="Findley K."/>
            <person name="Foster B."/>
            <person name="Gaskell J."/>
            <person name="Glotzer D."/>
            <person name="Gorecki P."/>
            <person name="Heitman J."/>
            <person name="Hesse C."/>
            <person name="Hori C."/>
            <person name="Igarashi K."/>
            <person name="Jurgens J.A."/>
            <person name="Kallen N."/>
            <person name="Kersten P."/>
            <person name="Kohler A."/>
            <person name="Kuees U."/>
            <person name="Kumar T.K.A."/>
            <person name="Kuo A."/>
            <person name="LaButti K."/>
            <person name="Larrondo L.F."/>
            <person name="Lindquist E."/>
            <person name="Ling A."/>
            <person name="Lombard V."/>
            <person name="Lucas S."/>
            <person name="Lundell T."/>
            <person name="Martin R."/>
            <person name="McLaughlin D.J."/>
            <person name="Morgenstern I."/>
            <person name="Morin E."/>
            <person name="Murat C."/>
            <person name="Nagy L.G."/>
            <person name="Nolan M."/>
            <person name="Ohm R.A."/>
            <person name="Patyshakuliyeva A."/>
            <person name="Rokas A."/>
            <person name="Ruiz-Duenas F.J."/>
            <person name="Sabat G."/>
            <person name="Salamov A."/>
            <person name="Samejima M."/>
            <person name="Schmutz J."/>
            <person name="Slot J.C."/>
            <person name="St John F."/>
            <person name="Stenlid J."/>
            <person name="Sun H."/>
            <person name="Sun S."/>
            <person name="Syed K."/>
            <person name="Tsang A."/>
            <person name="Wiebenga A."/>
            <person name="Young D."/>
            <person name="Pisabarro A."/>
            <person name="Eastwood D.C."/>
            <person name="Martin F."/>
            <person name="Cullen D."/>
            <person name="Grigoriev I.V."/>
            <person name="Hibbett D.S."/>
        </authorList>
    </citation>
    <scope>NUCLEOTIDE SEQUENCE [LARGE SCALE GENOMIC DNA]</scope>
    <source>
        <strain evidence="2">RWD-64-598 SS2</strain>
    </source>
</reference>
<evidence type="ECO:0000313" key="1">
    <source>
        <dbReference type="EMBL" id="EIW76429.1"/>
    </source>
</evidence>
<dbReference type="OMA" id="GGHDKGV"/>
<evidence type="ECO:0000313" key="2">
    <source>
        <dbReference type="Proteomes" id="UP000053558"/>
    </source>
</evidence>
<dbReference type="InterPro" id="IPR032633">
    <property type="entry name" value="ThiJ-like"/>
</dbReference>
<dbReference type="SUPFAM" id="SSF52317">
    <property type="entry name" value="Class I glutamine amidotransferase-like"/>
    <property type="match status" value="1"/>
</dbReference>
<keyword evidence="1" id="KW-0808">Transferase</keyword>
<dbReference type="RefSeq" id="XP_007773655.1">
    <property type="nucleotide sequence ID" value="XM_007775465.1"/>
</dbReference>
<dbReference type="PANTHER" id="PTHR43068:SF1">
    <property type="entry name" value="SLR1854 PROTEIN"/>
    <property type="match status" value="1"/>
</dbReference>
<dbReference type="Proteomes" id="UP000053558">
    <property type="component" value="Unassembled WGS sequence"/>
</dbReference>
<protein>
    <submittedName>
        <fullName evidence="1">Class I glutamine amidotransferase-like protein</fullName>
    </submittedName>
</protein>
<dbReference type="GeneID" id="19200312"/>
<dbReference type="PANTHER" id="PTHR43068">
    <property type="entry name" value="SLR1854 PROTEIN"/>
    <property type="match status" value="1"/>
</dbReference>
<organism evidence="1 2">
    <name type="scientific">Coniophora puteana (strain RWD-64-598)</name>
    <name type="common">Brown rot fungus</name>
    <dbReference type="NCBI Taxonomy" id="741705"/>
    <lineage>
        <taxon>Eukaryota</taxon>
        <taxon>Fungi</taxon>
        <taxon>Dikarya</taxon>
        <taxon>Basidiomycota</taxon>
        <taxon>Agaricomycotina</taxon>
        <taxon>Agaricomycetes</taxon>
        <taxon>Agaricomycetidae</taxon>
        <taxon>Boletales</taxon>
        <taxon>Coniophorineae</taxon>
        <taxon>Coniophoraceae</taxon>
        <taxon>Coniophora</taxon>
    </lineage>
</organism>
<comment type="caution">
    <text evidence="1">The sequence shown here is derived from an EMBL/GenBank/DDBJ whole genome shotgun (WGS) entry which is preliminary data.</text>
</comment>
<dbReference type="EMBL" id="JH711586">
    <property type="protein sequence ID" value="EIW76429.1"/>
    <property type="molecule type" value="Genomic_DNA"/>
</dbReference>
<dbReference type="AlphaFoldDB" id="A0A5M3MB21"/>
<accession>A0A5M3MB21</accession>
<keyword evidence="2" id="KW-1185">Reference proteome</keyword>
<dbReference type="KEGG" id="cput:CONPUDRAFT_131045"/>
<sequence>MPSVLIPMADYGHDPTEVAIPYSVFKAAGFTVDFATETGKTPECDRKMLKGITGTLLGADAKAKAAYADMAATSASFKSPKAWTDPAFSLDEYDLVMLPGGHDKGVRQVIDSKAIHDHLARFFPGTSRSTDGAKKTVAAICHGVQILALETAKIDTDLSASYKSIIHACATTALPSFMETSIYNTTRLFLGDYYKTYGACTPNVEDYVKCGLDNPEKQFSAGPGMLGGKMNEPFIVEDEGFRYVSGRFPPDAERLAERLQGLRKHVLS</sequence>
<dbReference type="Gene3D" id="3.40.50.880">
    <property type="match status" value="1"/>
</dbReference>
<name>A0A5M3MB21_CONPW</name>
<keyword evidence="1" id="KW-0315">Glutamine amidotransferase</keyword>
<proteinExistence type="predicted"/>
<dbReference type="OrthoDB" id="543156at2759"/>
<gene>
    <name evidence="1" type="ORF">CONPUDRAFT_131045</name>
</gene>